<evidence type="ECO:0000313" key="3">
    <source>
        <dbReference type="Proteomes" id="UP000298649"/>
    </source>
</evidence>
<dbReference type="InterPro" id="IPR027417">
    <property type="entry name" value="P-loop_NTPase"/>
</dbReference>
<reference evidence="2 3" key="1">
    <citation type="submission" date="2019-04" db="EMBL/GenBank/DDBJ databases">
        <title>Complete genome sequence of Agrobacterium tumefaciens CFBP7129.</title>
        <authorList>
            <person name="Haryono M."/>
            <person name="Lin Y.-C."/>
            <person name="Lai E.-M."/>
            <person name="Kuo C.-H."/>
        </authorList>
    </citation>
    <scope>NUCLEOTIDE SEQUENCE [LARGE SCALE GENOMIC DNA]</scope>
    <source>
        <strain evidence="2 3">CFBP7129</strain>
        <plasmid evidence="3">patcfbp7129a</plasmid>
    </source>
</reference>
<dbReference type="Pfam" id="PF13476">
    <property type="entry name" value="AAA_23"/>
    <property type="match status" value="1"/>
</dbReference>
<organism evidence="2 3">
    <name type="scientific">Agrobacterium tumefaciens</name>
    <dbReference type="NCBI Taxonomy" id="358"/>
    <lineage>
        <taxon>Bacteria</taxon>
        <taxon>Pseudomonadati</taxon>
        <taxon>Pseudomonadota</taxon>
        <taxon>Alphaproteobacteria</taxon>
        <taxon>Hyphomicrobiales</taxon>
        <taxon>Rhizobiaceae</taxon>
        <taxon>Rhizobium/Agrobacterium group</taxon>
        <taxon>Agrobacterium</taxon>
        <taxon>Agrobacterium tumefaciens complex</taxon>
    </lineage>
</organism>
<keyword evidence="2" id="KW-0614">Plasmid</keyword>
<dbReference type="Proteomes" id="UP000298649">
    <property type="component" value="Plasmid pAtCFBP7129a"/>
</dbReference>
<geneLocation type="plasmid" evidence="3">
    <name>patcfbp7129a</name>
</geneLocation>
<dbReference type="Gene3D" id="3.40.50.300">
    <property type="entry name" value="P-loop containing nucleotide triphosphate hydrolases"/>
    <property type="match status" value="1"/>
</dbReference>
<dbReference type="SUPFAM" id="SSF52540">
    <property type="entry name" value="P-loop containing nucleoside triphosphate hydrolases"/>
    <property type="match status" value="1"/>
</dbReference>
<dbReference type="InterPro" id="IPR051396">
    <property type="entry name" value="Bact_Antivir_Def_Nuclease"/>
</dbReference>
<gene>
    <name evidence="2" type="ORF">CFBP7129_27570</name>
</gene>
<dbReference type="EMBL" id="CP039924">
    <property type="protein sequence ID" value="QCL97929.1"/>
    <property type="molecule type" value="Genomic_DNA"/>
</dbReference>
<name>A0A4D7Z4W6_AGRTU</name>
<evidence type="ECO:0000313" key="2">
    <source>
        <dbReference type="EMBL" id="QCL97929.1"/>
    </source>
</evidence>
<proteinExistence type="predicted"/>
<dbReference type="RefSeq" id="WP_137006266.1">
    <property type="nucleotide sequence ID" value="NZ_CP039924.1"/>
</dbReference>
<sequence length="577" mass="65444">MTISKISIENIRGFENVTLTVNLRPNCTNILVAPNGFGKSSISTAFLCAKGSKLNVDEKDKHKKNGTEASKLTVEYDGNQLEATSDSNKISQSFDIHVIKSNIQPKAKLPRINGVTVARPYLEIPSLDLGPAVSKETLNFDFSKYKVSFGDNSKIVPNFATKCDDNRLRSDLLSIITCIDKLKQNRTSSLLHEIVASAKTLRGTKAALSKKLEDVFAQKVREVPHLNTVFDTVMKHSSNNTWLDNAIICYLLMDLITSDRNNLKKWLQYAVYCERMRSLKDFIGDINGAWVTAEIKEANGRVLVNFPDASSLSNGQRDLLYFGCNLLRTREATSNKPCILLIDEVFDYLDDANIVIAQYFLSKLIDAYRQDERKIYICLLTHLDPMYFKGYALKRQHTVYLGETSQKISETMRKVITLREKPDWDMALSRYFLHYHPDDHDISEIFNGTYGLPKKHGRSHGFYQFLNEEWDKCIQGKESYDPFAVCAYVRVQIEKCAYSKIETEPERTEFLTGRNGTANKLQYAESIGVPVPEACLLLGVVYNDALHRKDGVEQSSAIALKLRNLGLQSMMKQAIDW</sequence>
<evidence type="ECO:0000259" key="1">
    <source>
        <dbReference type="Pfam" id="PF13476"/>
    </source>
</evidence>
<dbReference type="AlphaFoldDB" id="A0A4D7Z4W6"/>
<accession>A0A4D7Z4W6</accession>
<dbReference type="PANTHER" id="PTHR43581">
    <property type="entry name" value="ATP/GTP PHOSPHATASE"/>
    <property type="match status" value="1"/>
</dbReference>
<dbReference type="InterPro" id="IPR038729">
    <property type="entry name" value="Rad50/SbcC_AAA"/>
</dbReference>
<dbReference type="PANTHER" id="PTHR43581:SF4">
    <property type="entry name" value="ATP_GTP PHOSPHATASE"/>
    <property type="match status" value="1"/>
</dbReference>
<feature type="domain" description="Rad50/SbcC-type AAA" evidence="1">
    <location>
        <begin position="5"/>
        <end position="94"/>
    </location>
</feature>
<protein>
    <recommendedName>
        <fullName evidence="1">Rad50/SbcC-type AAA domain-containing protein</fullName>
    </recommendedName>
</protein>